<dbReference type="AlphaFoldDB" id="A0AAE1GU68"/>
<proteinExistence type="predicted"/>
<keyword evidence="2" id="KW-0472">Membrane</keyword>
<keyword evidence="2" id="KW-0812">Transmembrane</keyword>
<evidence type="ECO:0000313" key="4">
    <source>
        <dbReference type="Proteomes" id="UP001219518"/>
    </source>
</evidence>
<keyword evidence="2" id="KW-1133">Transmembrane helix</keyword>
<feature type="region of interest" description="Disordered" evidence="1">
    <location>
        <begin position="198"/>
        <end position="224"/>
    </location>
</feature>
<name>A0AAE1GU68_9NEOP</name>
<feature type="compositionally biased region" description="Basic and acidic residues" evidence="1">
    <location>
        <begin position="203"/>
        <end position="218"/>
    </location>
</feature>
<feature type="transmembrane region" description="Helical" evidence="2">
    <location>
        <begin position="160"/>
        <end position="180"/>
    </location>
</feature>
<dbReference type="EMBL" id="JAHWGI010000085">
    <property type="protein sequence ID" value="KAK3909174.1"/>
    <property type="molecule type" value="Genomic_DNA"/>
</dbReference>
<feature type="transmembrane region" description="Helical" evidence="2">
    <location>
        <begin position="38"/>
        <end position="57"/>
    </location>
</feature>
<reference evidence="3" key="2">
    <citation type="journal article" date="2023" name="BMC Genomics">
        <title>Pest status, molecular evolution, and epigenetic factors derived from the genome assembly of Frankliniella fusca, a thysanopteran phytovirus vector.</title>
        <authorList>
            <person name="Catto M.A."/>
            <person name="Labadie P.E."/>
            <person name="Jacobson A.L."/>
            <person name="Kennedy G.G."/>
            <person name="Srinivasan R."/>
            <person name="Hunt B.G."/>
        </authorList>
    </citation>
    <scope>NUCLEOTIDE SEQUENCE</scope>
    <source>
        <strain evidence="3">PL_HMW_Pooled</strain>
    </source>
</reference>
<evidence type="ECO:0000256" key="2">
    <source>
        <dbReference type="SAM" id="Phobius"/>
    </source>
</evidence>
<protein>
    <submittedName>
        <fullName evidence="3">Ceramide synthase 4</fullName>
    </submittedName>
</protein>
<sequence length="224" mass="24151">MLATWRCLSVVGGVLAVHQVRGWPGRCTPRGTGSTYAWLLAALLFELVASVMGLICMGGADRIAPRLVNVTLSVARAVGLIGAARRRRVRADVFECLRLYGARLPLGARGAAATLAAASVVLVHTLMMYVYDLVVFTPVFTAESGSANTITFSVMFLLQLLQWSVALVLMLYPMVVVGSFTADLRRDCRRTAALRLKQSSSSTDKEGLGPHVRVDESHSPLCDT</sequence>
<evidence type="ECO:0000256" key="1">
    <source>
        <dbReference type="SAM" id="MobiDB-lite"/>
    </source>
</evidence>
<reference evidence="3" key="1">
    <citation type="submission" date="2021-07" db="EMBL/GenBank/DDBJ databases">
        <authorList>
            <person name="Catto M.A."/>
            <person name="Jacobson A."/>
            <person name="Kennedy G."/>
            <person name="Labadie P."/>
            <person name="Hunt B.G."/>
            <person name="Srinivasan R."/>
        </authorList>
    </citation>
    <scope>NUCLEOTIDE SEQUENCE</scope>
    <source>
        <strain evidence="3">PL_HMW_Pooled</strain>
        <tissue evidence="3">Head</tissue>
    </source>
</reference>
<gene>
    <name evidence="3" type="ORF">KUF71_003773</name>
</gene>
<feature type="transmembrane region" description="Helical" evidence="2">
    <location>
        <begin position="111"/>
        <end position="131"/>
    </location>
</feature>
<accession>A0AAE1GU68</accession>
<organism evidence="3 4">
    <name type="scientific">Frankliniella fusca</name>
    <dbReference type="NCBI Taxonomy" id="407009"/>
    <lineage>
        <taxon>Eukaryota</taxon>
        <taxon>Metazoa</taxon>
        <taxon>Ecdysozoa</taxon>
        <taxon>Arthropoda</taxon>
        <taxon>Hexapoda</taxon>
        <taxon>Insecta</taxon>
        <taxon>Pterygota</taxon>
        <taxon>Neoptera</taxon>
        <taxon>Paraneoptera</taxon>
        <taxon>Thysanoptera</taxon>
        <taxon>Terebrantia</taxon>
        <taxon>Thripoidea</taxon>
        <taxon>Thripidae</taxon>
        <taxon>Frankliniella</taxon>
    </lineage>
</organism>
<dbReference type="Proteomes" id="UP001219518">
    <property type="component" value="Unassembled WGS sequence"/>
</dbReference>
<keyword evidence="4" id="KW-1185">Reference proteome</keyword>
<comment type="caution">
    <text evidence="3">The sequence shown here is derived from an EMBL/GenBank/DDBJ whole genome shotgun (WGS) entry which is preliminary data.</text>
</comment>
<evidence type="ECO:0000313" key="3">
    <source>
        <dbReference type="EMBL" id="KAK3909174.1"/>
    </source>
</evidence>